<gene>
    <name evidence="13" type="ORF">Bpfe_031528</name>
</gene>
<dbReference type="Gene3D" id="2.70.150.10">
    <property type="entry name" value="Calcium-transporting ATPase, cytoplasmic transduction domain A"/>
    <property type="match status" value="1"/>
</dbReference>
<evidence type="ECO:0000256" key="10">
    <source>
        <dbReference type="ARBA" id="ARBA00023136"/>
    </source>
</evidence>
<dbReference type="InterPro" id="IPR059000">
    <property type="entry name" value="ATPase_P-type_domA"/>
</dbReference>
<comment type="caution">
    <text evidence="13">The sequence shown here is derived from an EMBL/GenBank/DDBJ whole genome shotgun (WGS) entry which is preliminary data.</text>
</comment>
<comment type="subcellular location">
    <subcellularLocation>
        <location evidence="1">Endomembrane system</location>
        <topology evidence="1">Multi-pass membrane protein</topology>
    </subcellularLocation>
</comment>
<keyword evidence="5" id="KW-0547">Nucleotide-binding</keyword>
<feature type="transmembrane region" description="Helical" evidence="11">
    <location>
        <begin position="248"/>
        <end position="269"/>
    </location>
</feature>
<evidence type="ECO:0000256" key="6">
    <source>
        <dbReference type="ARBA" id="ARBA00022840"/>
    </source>
</evidence>
<evidence type="ECO:0000256" key="9">
    <source>
        <dbReference type="ARBA" id="ARBA00022989"/>
    </source>
</evidence>
<keyword evidence="14" id="KW-1185">Reference proteome</keyword>
<dbReference type="Gene3D" id="3.40.1110.10">
    <property type="entry name" value="Calcium-transporting ATPase, cytoplasmic domain N"/>
    <property type="match status" value="1"/>
</dbReference>
<dbReference type="PRINTS" id="PR00119">
    <property type="entry name" value="CATATPASE"/>
</dbReference>
<dbReference type="AlphaFoldDB" id="A0AAD8AQH7"/>
<dbReference type="Gene3D" id="1.20.1110.10">
    <property type="entry name" value="Calcium-transporting ATPase, transmembrane domain"/>
    <property type="match status" value="1"/>
</dbReference>
<keyword evidence="9 11" id="KW-1133">Transmembrane helix</keyword>
<reference evidence="13" key="1">
    <citation type="journal article" date="2023" name="PLoS Negl. Trop. Dis.">
        <title>A genome sequence for Biomphalaria pfeifferi, the major vector snail for the human-infecting parasite Schistosoma mansoni.</title>
        <authorList>
            <person name="Bu L."/>
            <person name="Lu L."/>
            <person name="Laidemitt M.R."/>
            <person name="Zhang S.M."/>
            <person name="Mutuku M."/>
            <person name="Mkoji G."/>
            <person name="Steinauer M."/>
            <person name="Loker E.S."/>
        </authorList>
    </citation>
    <scope>NUCLEOTIDE SEQUENCE</scope>
    <source>
        <strain evidence="13">KasaAsao</strain>
    </source>
</reference>
<dbReference type="GO" id="GO:0012505">
    <property type="term" value="C:endomembrane system"/>
    <property type="evidence" value="ECO:0007669"/>
    <property type="project" value="UniProtKB-SubCell"/>
</dbReference>
<accession>A0AAD8AQH7</accession>
<evidence type="ECO:0000256" key="2">
    <source>
        <dbReference type="ARBA" id="ARBA00012790"/>
    </source>
</evidence>
<feature type="transmembrane region" description="Helical" evidence="11">
    <location>
        <begin position="51"/>
        <end position="77"/>
    </location>
</feature>
<protein>
    <recommendedName>
        <fullName evidence="2">P-type Ca(2+) transporter</fullName>
        <ecNumber evidence="2">7.2.2.10</ecNumber>
    </recommendedName>
</protein>
<evidence type="ECO:0000256" key="4">
    <source>
        <dbReference type="ARBA" id="ARBA00022692"/>
    </source>
</evidence>
<dbReference type="PROSITE" id="PS00154">
    <property type="entry name" value="ATPASE_E1_E2"/>
    <property type="match status" value="1"/>
</dbReference>
<dbReference type="GO" id="GO:0005388">
    <property type="term" value="F:P-type calcium transporter activity"/>
    <property type="evidence" value="ECO:0007669"/>
    <property type="project" value="UniProtKB-EC"/>
</dbReference>
<dbReference type="GO" id="GO:0005524">
    <property type="term" value="F:ATP binding"/>
    <property type="evidence" value="ECO:0007669"/>
    <property type="project" value="UniProtKB-KW"/>
</dbReference>
<dbReference type="PRINTS" id="PR00121">
    <property type="entry name" value="NAKATPASE"/>
</dbReference>
<name>A0AAD8AQH7_BIOPF</name>
<dbReference type="SMART" id="SM00831">
    <property type="entry name" value="Cation_ATPase_N"/>
    <property type="match status" value="1"/>
</dbReference>
<dbReference type="InterPro" id="IPR018303">
    <property type="entry name" value="ATPase_P-typ_P_site"/>
</dbReference>
<evidence type="ECO:0000256" key="11">
    <source>
        <dbReference type="SAM" id="Phobius"/>
    </source>
</evidence>
<evidence type="ECO:0000256" key="1">
    <source>
        <dbReference type="ARBA" id="ARBA00004127"/>
    </source>
</evidence>
<dbReference type="InterPro" id="IPR004014">
    <property type="entry name" value="ATPase_P-typ_cation-transptr_N"/>
</dbReference>
<dbReference type="InterPro" id="IPR001757">
    <property type="entry name" value="P_typ_ATPase"/>
</dbReference>
<evidence type="ECO:0000313" key="14">
    <source>
        <dbReference type="Proteomes" id="UP001233172"/>
    </source>
</evidence>
<feature type="domain" description="Cation-transporting P-type ATPase N-terminal" evidence="12">
    <location>
        <begin position="6"/>
        <end position="79"/>
    </location>
</feature>
<keyword evidence="7" id="KW-0460">Magnesium</keyword>
<dbReference type="SUPFAM" id="SSF81665">
    <property type="entry name" value="Calcium ATPase, transmembrane domain M"/>
    <property type="match status" value="1"/>
</dbReference>
<organism evidence="13 14">
    <name type="scientific">Biomphalaria pfeifferi</name>
    <name type="common">Bloodfluke planorb</name>
    <name type="synonym">Freshwater snail</name>
    <dbReference type="NCBI Taxonomy" id="112525"/>
    <lineage>
        <taxon>Eukaryota</taxon>
        <taxon>Metazoa</taxon>
        <taxon>Spiralia</taxon>
        <taxon>Lophotrochozoa</taxon>
        <taxon>Mollusca</taxon>
        <taxon>Gastropoda</taxon>
        <taxon>Heterobranchia</taxon>
        <taxon>Euthyneura</taxon>
        <taxon>Panpulmonata</taxon>
        <taxon>Hygrophila</taxon>
        <taxon>Lymnaeoidea</taxon>
        <taxon>Planorbidae</taxon>
        <taxon>Biomphalaria</taxon>
    </lineage>
</organism>
<dbReference type="InterPro" id="IPR023214">
    <property type="entry name" value="HAD_sf"/>
</dbReference>
<dbReference type="GO" id="GO:0016020">
    <property type="term" value="C:membrane"/>
    <property type="evidence" value="ECO:0007669"/>
    <property type="project" value="InterPro"/>
</dbReference>
<dbReference type="SUPFAM" id="SSF81653">
    <property type="entry name" value="Calcium ATPase, transduction domain A"/>
    <property type="match status" value="1"/>
</dbReference>
<dbReference type="Gene3D" id="3.40.50.1000">
    <property type="entry name" value="HAD superfamily/HAD-like"/>
    <property type="match status" value="1"/>
</dbReference>
<dbReference type="SUPFAM" id="SSF81660">
    <property type="entry name" value="Metal cation-transporting ATPase, ATP-binding domain N"/>
    <property type="match status" value="1"/>
</dbReference>
<sequence>MDRNQNFLTTSSEDTLNQLNSSLDGLSSAEASLRLSQYGPNQLPERGPAPLWLIIIRQFASPLIYILVAAAIVSLVIGDAEDAGFIAAILCLNAAIGAYQESQAERSSHALKRLLRTRALVMRDNKLQDIVATELVPGDIVWLESGNRVTADMRLLSTTHLDVDESLLTGESIAVAKTHEPLPQTTTVIVDQHNMIFAGSMVSRGRAVGIVVATGTSTQLGQLAVDVLGASGGKPPLIARMESFTNHIAIGTVVASLLIGSIGMFFWGYTLKDTFFLVVALAVSAIPEGLPVAMTIALAVATSRMAQRNVIVRRLTAVEGLGSCTLIATDKTGTLTCNELTVRELYTLKGKRFEFTGEGFAPRGHVEYEHEPILVASELELKNTLEAGILCNEAELEYRDHEWQYRGDAVDIALLSAGYKAGLEKNPLLTQQPRLNQIPFESENQYASTTHRYQGGLKSYAKGSPERIIAMCGSKSHRR</sequence>
<dbReference type="GO" id="GO:0016887">
    <property type="term" value="F:ATP hydrolysis activity"/>
    <property type="evidence" value="ECO:0007669"/>
    <property type="project" value="InterPro"/>
</dbReference>
<dbReference type="EMBL" id="JASAOG010000491">
    <property type="protein sequence ID" value="KAK0038749.1"/>
    <property type="molecule type" value="Genomic_DNA"/>
</dbReference>
<dbReference type="Pfam" id="PF13246">
    <property type="entry name" value="Cation_ATPase"/>
    <property type="match status" value="1"/>
</dbReference>
<evidence type="ECO:0000256" key="3">
    <source>
        <dbReference type="ARBA" id="ARBA00022553"/>
    </source>
</evidence>
<keyword evidence="8" id="KW-1278">Translocase</keyword>
<keyword evidence="10 11" id="KW-0472">Membrane</keyword>
<proteinExistence type="predicted"/>
<dbReference type="PANTHER" id="PTHR42861">
    <property type="entry name" value="CALCIUM-TRANSPORTING ATPASE"/>
    <property type="match status" value="1"/>
</dbReference>
<keyword evidence="3" id="KW-0597">Phosphoprotein</keyword>
<dbReference type="InterPro" id="IPR023299">
    <property type="entry name" value="ATPase_P-typ_cyto_dom_N"/>
</dbReference>
<evidence type="ECO:0000256" key="8">
    <source>
        <dbReference type="ARBA" id="ARBA00022967"/>
    </source>
</evidence>
<dbReference type="NCBIfam" id="TIGR01494">
    <property type="entry name" value="ATPase_P-type"/>
    <property type="match status" value="2"/>
</dbReference>
<dbReference type="InterPro" id="IPR008250">
    <property type="entry name" value="ATPase_P-typ_transduc_dom_A_sf"/>
</dbReference>
<dbReference type="FunFam" id="2.70.150.10:FF:000160">
    <property type="entry name" value="Sarcoplasmic/endoplasmic reticulum calcium ATPase 1"/>
    <property type="match status" value="1"/>
</dbReference>
<dbReference type="InterPro" id="IPR023298">
    <property type="entry name" value="ATPase_P-typ_TM_dom_sf"/>
</dbReference>
<evidence type="ECO:0000256" key="5">
    <source>
        <dbReference type="ARBA" id="ARBA00022741"/>
    </source>
</evidence>
<dbReference type="Pfam" id="PF00690">
    <property type="entry name" value="Cation_ATPase_N"/>
    <property type="match status" value="1"/>
</dbReference>
<dbReference type="Proteomes" id="UP001233172">
    <property type="component" value="Unassembled WGS sequence"/>
</dbReference>
<evidence type="ECO:0000256" key="7">
    <source>
        <dbReference type="ARBA" id="ARBA00022842"/>
    </source>
</evidence>
<dbReference type="EC" id="7.2.2.10" evidence="2"/>
<keyword evidence="4 11" id="KW-0812">Transmembrane</keyword>
<dbReference type="Pfam" id="PF00122">
    <property type="entry name" value="E1-E2_ATPase"/>
    <property type="match status" value="1"/>
</dbReference>
<keyword evidence="6" id="KW-0067">ATP-binding</keyword>
<reference evidence="13" key="2">
    <citation type="submission" date="2023-04" db="EMBL/GenBank/DDBJ databases">
        <authorList>
            <person name="Bu L."/>
            <person name="Lu L."/>
            <person name="Laidemitt M.R."/>
            <person name="Zhang S.M."/>
            <person name="Mutuku M."/>
            <person name="Mkoji G."/>
            <person name="Steinauer M."/>
            <person name="Loker E.S."/>
        </authorList>
    </citation>
    <scope>NUCLEOTIDE SEQUENCE</scope>
    <source>
        <strain evidence="13">KasaAsao</strain>
        <tissue evidence="13">Whole Snail</tissue>
    </source>
</reference>
<evidence type="ECO:0000313" key="13">
    <source>
        <dbReference type="EMBL" id="KAK0038749.1"/>
    </source>
</evidence>
<feature type="transmembrane region" description="Helical" evidence="11">
    <location>
        <begin position="275"/>
        <end position="301"/>
    </location>
</feature>
<evidence type="ECO:0000259" key="12">
    <source>
        <dbReference type="SMART" id="SM00831"/>
    </source>
</evidence>